<evidence type="ECO:0000313" key="3">
    <source>
        <dbReference type="Proteomes" id="UP000215914"/>
    </source>
</evidence>
<comment type="caution">
    <text evidence="2">The sequence shown here is derived from an EMBL/GenBank/DDBJ whole genome shotgun (WGS) entry which is preliminary data.</text>
</comment>
<keyword evidence="3" id="KW-1185">Reference proteome</keyword>
<proteinExistence type="predicted"/>
<dbReference type="EMBL" id="MNCJ02000331">
    <property type="protein sequence ID" value="KAF5758447.1"/>
    <property type="molecule type" value="Genomic_DNA"/>
</dbReference>
<dbReference type="Proteomes" id="UP000215914">
    <property type="component" value="Unassembled WGS sequence"/>
</dbReference>
<name>A0A9K3DQD8_HELAN</name>
<keyword evidence="1" id="KW-0812">Transmembrane</keyword>
<reference evidence="2" key="2">
    <citation type="submission" date="2020-06" db="EMBL/GenBank/DDBJ databases">
        <title>Helianthus annuus Genome sequencing and assembly Release 2.</title>
        <authorList>
            <person name="Gouzy J."/>
            <person name="Langlade N."/>
            <person name="Munos S."/>
        </authorList>
    </citation>
    <scope>NUCLEOTIDE SEQUENCE</scope>
    <source>
        <tissue evidence="2">Leaves</tissue>
    </source>
</reference>
<evidence type="ECO:0000313" key="2">
    <source>
        <dbReference type="EMBL" id="KAF5758447.1"/>
    </source>
</evidence>
<sequence>MGDCLKIMFLDPIHFHPRSFLYISLFSYLTWIKYNQTNYNWFNVPSEVLKTIRYGAWFLAWRPQPQHYTTSLLACREGRHVFHRHRRGGWVICDVKVSHWVVGFLLVFFVF</sequence>
<evidence type="ECO:0000256" key="1">
    <source>
        <dbReference type="SAM" id="Phobius"/>
    </source>
</evidence>
<keyword evidence="1" id="KW-0472">Membrane</keyword>
<dbReference type="Gramene" id="mRNA:HanXRQr2_Chr16g0729311">
    <property type="protein sequence ID" value="CDS:HanXRQr2_Chr16g0729311.1"/>
    <property type="gene ID" value="HanXRQr2_Chr16g0729311"/>
</dbReference>
<gene>
    <name evidence="2" type="ORF">HanXRQr2_Chr16g0729311</name>
</gene>
<organism evidence="2 3">
    <name type="scientific">Helianthus annuus</name>
    <name type="common">Common sunflower</name>
    <dbReference type="NCBI Taxonomy" id="4232"/>
    <lineage>
        <taxon>Eukaryota</taxon>
        <taxon>Viridiplantae</taxon>
        <taxon>Streptophyta</taxon>
        <taxon>Embryophyta</taxon>
        <taxon>Tracheophyta</taxon>
        <taxon>Spermatophyta</taxon>
        <taxon>Magnoliopsida</taxon>
        <taxon>eudicotyledons</taxon>
        <taxon>Gunneridae</taxon>
        <taxon>Pentapetalae</taxon>
        <taxon>asterids</taxon>
        <taxon>campanulids</taxon>
        <taxon>Asterales</taxon>
        <taxon>Asteraceae</taxon>
        <taxon>Asteroideae</taxon>
        <taxon>Heliantheae alliance</taxon>
        <taxon>Heliantheae</taxon>
        <taxon>Helianthus</taxon>
    </lineage>
</organism>
<protein>
    <submittedName>
        <fullName evidence="2">Uncharacterized protein</fullName>
    </submittedName>
</protein>
<reference evidence="2" key="1">
    <citation type="journal article" date="2017" name="Nature">
        <title>The sunflower genome provides insights into oil metabolism, flowering and Asterid evolution.</title>
        <authorList>
            <person name="Badouin H."/>
            <person name="Gouzy J."/>
            <person name="Grassa C.J."/>
            <person name="Murat F."/>
            <person name="Staton S.E."/>
            <person name="Cottret L."/>
            <person name="Lelandais-Briere C."/>
            <person name="Owens G.L."/>
            <person name="Carrere S."/>
            <person name="Mayjonade B."/>
            <person name="Legrand L."/>
            <person name="Gill N."/>
            <person name="Kane N.C."/>
            <person name="Bowers J.E."/>
            <person name="Hubner S."/>
            <person name="Bellec A."/>
            <person name="Berard A."/>
            <person name="Berges H."/>
            <person name="Blanchet N."/>
            <person name="Boniface M.C."/>
            <person name="Brunel D."/>
            <person name="Catrice O."/>
            <person name="Chaidir N."/>
            <person name="Claudel C."/>
            <person name="Donnadieu C."/>
            <person name="Faraut T."/>
            <person name="Fievet G."/>
            <person name="Helmstetter N."/>
            <person name="King M."/>
            <person name="Knapp S.J."/>
            <person name="Lai Z."/>
            <person name="Le Paslier M.C."/>
            <person name="Lippi Y."/>
            <person name="Lorenzon L."/>
            <person name="Mandel J.R."/>
            <person name="Marage G."/>
            <person name="Marchand G."/>
            <person name="Marquand E."/>
            <person name="Bret-Mestries E."/>
            <person name="Morien E."/>
            <person name="Nambeesan S."/>
            <person name="Nguyen T."/>
            <person name="Pegot-Espagnet P."/>
            <person name="Pouilly N."/>
            <person name="Raftis F."/>
            <person name="Sallet E."/>
            <person name="Schiex T."/>
            <person name="Thomas J."/>
            <person name="Vandecasteele C."/>
            <person name="Vares D."/>
            <person name="Vear F."/>
            <person name="Vautrin S."/>
            <person name="Crespi M."/>
            <person name="Mangin B."/>
            <person name="Burke J.M."/>
            <person name="Salse J."/>
            <person name="Munos S."/>
            <person name="Vincourt P."/>
            <person name="Rieseberg L.H."/>
            <person name="Langlade N.B."/>
        </authorList>
    </citation>
    <scope>NUCLEOTIDE SEQUENCE</scope>
    <source>
        <tissue evidence="2">Leaves</tissue>
    </source>
</reference>
<accession>A0A9K3DQD8</accession>
<dbReference type="AlphaFoldDB" id="A0A9K3DQD8"/>
<feature type="transmembrane region" description="Helical" evidence="1">
    <location>
        <begin position="89"/>
        <end position="110"/>
    </location>
</feature>
<keyword evidence="1" id="KW-1133">Transmembrane helix</keyword>